<feature type="non-terminal residue" evidence="2">
    <location>
        <position position="1"/>
    </location>
</feature>
<evidence type="ECO:0000256" key="1">
    <source>
        <dbReference type="SAM" id="SignalP"/>
    </source>
</evidence>
<gene>
    <name evidence="2" type="ORF">BYL167_LOCUS25336</name>
</gene>
<evidence type="ECO:0000313" key="3">
    <source>
        <dbReference type="Proteomes" id="UP000681967"/>
    </source>
</evidence>
<keyword evidence="1" id="KW-0732">Signal</keyword>
<feature type="signal peptide" evidence="1">
    <location>
        <begin position="1"/>
        <end position="26"/>
    </location>
</feature>
<evidence type="ECO:0000313" key="2">
    <source>
        <dbReference type="EMBL" id="CAF4245386.1"/>
    </source>
</evidence>
<dbReference type="Proteomes" id="UP000681967">
    <property type="component" value="Unassembled WGS sequence"/>
</dbReference>
<reference evidence="2" key="1">
    <citation type="submission" date="2021-02" db="EMBL/GenBank/DDBJ databases">
        <authorList>
            <person name="Nowell W R."/>
        </authorList>
    </citation>
    <scope>NUCLEOTIDE SEQUENCE</scope>
</reference>
<feature type="chain" id="PRO_5035761130" evidence="1">
    <location>
        <begin position="27"/>
        <end position="44"/>
    </location>
</feature>
<comment type="caution">
    <text evidence="2">The sequence shown here is derived from an EMBL/GenBank/DDBJ whole genome shotgun (WGS) entry which is preliminary data.</text>
</comment>
<dbReference type="AlphaFoldDB" id="A0A8S2SVW0"/>
<accession>A0A8S2SVW0</accession>
<organism evidence="2 3">
    <name type="scientific">Rotaria magnacalcarata</name>
    <dbReference type="NCBI Taxonomy" id="392030"/>
    <lineage>
        <taxon>Eukaryota</taxon>
        <taxon>Metazoa</taxon>
        <taxon>Spiralia</taxon>
        <taxon>Gnathifera</taxon>
        <taxon>Rotifera</taxon>
        <taxon>Eurotatoria</taxon>
        <taxon>Bdelloidea</taxon>
        <taxon>Philodinida</taxon>
        <taxon>Philodinidae</taxon>
        <taxon>Rotaria</taxon>
    </lineage>
</organism>
<protein>
    <submittedName>
        <fullName evidence="2">Uncharacterized protein</fullName>
    </submittedName>
</protein>
<proteinExistence type="predicted"/>
<dbReference type="EMBL" id="CAJOBH010025108">
    <property type="protein sequence ID" value="CAF4245386.1"/>
    <property type="molecule type" value="Genomic_DNA"/>
</dbReference>
<name>A0A8S2SVW0_9BILA</name>
<sequence>IRTAVYAQGFFVSLLTAAAILQAVKATSEPRDIHGHSLNSNGSW</sequence>